<keyword evidence="2" id="KW-0472">Membrane</keyword>
<keyword evidence="4" id="KW-1185">Reference proteome</keyword>
<protein>
    <submittedName>
        <fullName evidence="3">Uncharacterized protein</fullName>
    </submittedName>
</protein>
<feature type="region of interest" description="Disordered" evidence="1">
    <location>
        <begin position="135"/>
        <end position="154"/>
    </location>
</feature>
<feature type="transmembrane region" description="Helical" evidence="2">
    <location>
        <begin position="115"/>
        <end position="135"/>
    </location>
</feature>
<feature type="compositionally biased region" description="Acidic residues" evidence="1">
    <location>
        <begin position="248"/>
        <end position="257"/>
    </location>
</feature>
<feature type="compositionally biased region" description="Basic and acidic residues" evidence="1">
    <location>
        <begin position="236"/>
        <end position="247"/>
    </location>
</feature>
<dbReference type="PROSITE" id="PS51257">
    <property type="entry name" value="PROKAR_LIPOPROTEIN"/>
    <property type="match status" value="1"/>
</dbReference>
<name>U6G767_9EIME</name>
<feature type="transmembrane region" description="Helical" evidence="2">
    <location>
        <begin position="6"/>
        <end position="26"/>
    </location>
</feature>
<accession>U6G767</accession>
<dbReference type="VEuPathDB" id="ToxoDB:EPH_0033770"/>
<feature type="region of interest" description="Disordered" evidence="1">
    <location>
        <begin position="217"/>
        <end position="262"/>
    </location>
</feature>
<dbReference type="AlphaFoldDB" id="U6G767"/>
<evidence type="ECO:0000313" key="3">
    <source>
        <dbReference type="EMBL" id="CDI74474.1"/>
    </source>
</evidence>
<feature type="region of interest" description="Disordered" evidence="1">
    <location>
        <begin position="313"/>
        <end position="333"/>
    </location>
</feature>
<proteinExistence type="predicted"/>
<keyword evidence="2" id="KW-0812">Transmembrane</keyword>
<dbReference type="EMBL" id="HG690376">
    <property type="protein sequence ID" value="CDI74474.1"/>
    <property type="molecule type" value="Genomic_DNA"/>
</dbReference>
<evidence type="ECO:0000313" key="4">
    <source>
        <dbReference type="Proteomes" id="UP000018201"/>
    </source>
</evidence>
<sequence>MEVWKLSWRSILMGSAFASVCSYLFWGALLGFSCRLQGALCLMGRAEESRWTNVAATLTDPSYELIASYEQTGASAPSWDSLPGVASEQQLAASVAPAGKGVTGRRFKAKVGASMLVLLFTAGILSGLHAGGSLLRGAGRPPPKKKKKKKSCRGYPRDVDQLIAAAKAVARTLKEDEVASRVSSSLLAHVLALKGGEGEEDNIAGACYLASSSGPEGRAAAGGAAGEEGEPAAEAAEGRGRAAKAEAEAEEEEEEYAVAEAEAAAATGAATAGAGAGVGGAGAGDVSEDTIDSFSEIEIEIEIEIEKKEEKIKEEENRRKEMIQGEEEKEKVY</sequence>
<keyword evidence="2" id="KW-1133">Transmembrane helix</keyword>
<organism evidence="3 4">
    <name type="scientific">Eimeria praecox</name>
    <dbReference type="NCBI Taxonomy" id="51316"/>
    <lineage>
        <taxon>Eukaryota</taxon>
        <taxon>Sar</taxon>
        <taxon>Alveolata</taxon>
        <taxon>Apicomplexa</taxon>
        <taxon>Conoidasida</taxon>
        <taxon>Coccidia</taxon>
        <taxon>Eucoccidiorida</taxon>
        <taxon>Eimeriorina</taxon>
        <taxon>Eimeriidae</taxon>
        <taxon>Eimeria</taxon>
    </lineage>
</organism>
<evidence type="ECO:0000256" key="1">
    <source>
        <dbReference type="SAM" id="MobiDB-lite"/>
    </source>
</evidence>
<dbReference type="OrthoDB" id="348233at2759"/>
<evidence type="ECO:0000256" key="2">
    <source>
        <dbReference type="SAM" id="Phobius"/>
    </source>
</evidence>
<reference evidence="3" key="1">
    <citation type="submission" date="2013-10" db="EMBL/GenBank/DDBJ databases">
        <title>Genomic analysis of the causative agents of coccidiosis in chickens.</title>
        <authorList>
            <person name="Reid A.J."/>
            <person name="Blake D."/>
            <person name="Billington K."/>
            <person name="Browne H."/>
            <person name="Dunn M."/>
            <person name="Hung S."/>
            <person name="Kawahara F."/>
            <person name="Miranda-Saavedra D."/>
            <person name="Mourier T."/>
            <person name="Nagra H."/>
            <person name="Otto T.D."/>
            <person name="Rawlings N."/>
            <person name="Sanchez A."/>
            <person name="Sanders M."/>
            <person name="Subramaniam C."/>
            <person name="Tay Y."/>
            <person name="Dear P."/>
            <person name="Doerig C."/>
            <person name="Gruber A."/>
            <person name="Parkinson J."/>
            <person name="Shirley M."/>
            <person name="Wan K.L."/>
            <person name="Berriman M."/>
            <person name="Tomley F."/>
            <person name="Pain A."/>
        </authorList>
    </citation>
    <scope>NUCLEOTIDE SEQUENCE [LARGE SCALE GENOMIC DNA]</scope>
    <source>
        <strain evidence="3">Houghton</strain>
    </source>
</reference>
<feature type="compositionally biased region" description="Basic residues" evidence="1">
    <location>
        <begin position="142"/>
        <end position="152"/>
    </location>
</feature>
<dbReference type="Proteomes" id="UP000018201">
    <property type="component" value="Unassembled WGS sequence"/>
</dbReference>
<gene>
    <name evidence="3" type="ORF">EPH_0033770</name>
</gene>
<reference evidence="3" key="2">
    <citation type="submission" date="2013-10" db="EMBL/GenBank/DDBJ databases">
        <authorList>
            <person name="Aslett M."/>
        </authorList>
    </citation>
    <scope>NUCLEOTIDE SEQUENCE [LARGE SCALE GENOMIC DNA]</scope>
    <source>
        <strain evidence="3">Houghton</strain>
    </source>
</reference>